<dbReference type="InterPro" id="IPR029787">
    <property type="entry name" value="Nucleotide_cyclase"/>
</dbReference>
<dbReference type="RefSeq" id="WP_106722388.1">
    <property type="nucleotide sequence ID" value="NZ_PXYL01000001.1"/>
</dbReference>
<dbReference type="InterPro" id="IPR000160">
    <property type="entry name" value="GGDEF_dom"/>
</dbReference>
<evidence type="ECO:0000256" key="2">
    <source>
        <dbReference type="ARBA" id="ARBA00034247"/>
    </source>
</evidence>
<dbReference type="NCBIfam" id="TIGR00254">
    <property type="entry name" value="GGDEF"/>
    <property type="match status" value="1"/>
</dbReference>
<sequence length="252" mass="27873">MRRLEAISLMRRFEAMSVLRQSTLIVFLALAGADLLTTIFYGIFFSDRYLLDIVLTSIIVIIVGYPLAYFFLSQNVRLRAMAVELDRAARIDDLTGLYNRRTFFSECEVAIKGLGEGAFLYVDVDHFKKLNDRFGHAAGDSVLREFGDVISVCVRGGDVAARLGGEEFGIYLAHADIANALKVAERIRKRSLQIGPAVGLDDVRVTVSIGIALRDQGQTLDELMQLADENLYAAKEQGRDRVVFGASGKRAA</sequence>
<dbReference type="InterPro" id="IPR043128">
    <property type="entry name" value="Rev_trsase/Diguanyl_cyclase"/>
</dbReference>
<proteinExistence type="predicted"/>
<dbReference type="FunFam" id="3.30.70.270:FF:000001">
    <property type="entry name" value="Diguanylate cyclase domain protein"/>
    <property type="match status" value="1"/>
</dbReference>
<dbReference type="OrthoDB" id="9812260at2"/>
<keyword evidence="3" id="KW-0472">Membrane</keyword>
<comment type="caution">
    <text evidence="5">The sequence shown here is derived from an EMBL/GenBank/DDBJ whole genome shotgun (WGS) entry which is preliminary data.</text>
</comment>
<evidence type="ECO:0000256" key="3">
    <source>
        <dbReference type="SAM" id="Phobius"/>
    </source>
</evidence>
<dbReference type="PROSITE" id="PS50887">
    <property type="entry name" value="GGDEF"/>
    <property type="match status" value="1"/>
</dbReference>
<name>A0A2P7SNG2_9HYPH</name>
<dbReference type="EMBL" id="PXYL01000001">
    <property type="protein sequence ID" value="PSJ64030.1"/>
    <property type="molecule type" value="Genomic_DNA"/>
</dbReference>
<feature type="transmembrane region" description="Helical" evidence="3">
    <location>
        <begin position="49"/>
        <end position="72"/>
    </location>
</feature>
<dbReference type="Pfam" id="PF00990">
    <property type="entry name" value="GGDEF"/>
    <property type="match status" value="1"/>
</dbReference>
<dbReference type="PANTHER" id="PTHR45138:SF9">
    <property type="entry name" value="DIGUANYLATE CYCLASE DGCM-RELATED"/>
    <property type="match status" value="1"/>
</dbReference>
<dbReference type="PANTHER" id="PTHR45138">
    <property type="entry name" value="REGULATORY COMPONENTS OF SENSORY TRANSDUCTION SYSTEM"/>
    <property type="match status" value="1"/>
</dbReference>
<organism evidence="5 6">
    <name type="scientific">Pseudaminobacter soli</name>
    <name type="common">ex Li et al. 2025</name>
    <dbReference type="NCBI Taxonomy" id="1295366"/>
    <lineage>
        <taxon>Bacteria</taxon>
        <taxon>Pseudomonadati</taxon>
        <taxon>Pseudomonadota</taxon>
        <taxon>Alphaproteobacteria</taxon>
        <taxon>Hyphomicrobiales</taxon>
        <taxon>Phyllobacteriaceae</taxon>
        <taxon>Pseudaminobacter</taxon>
    </lineage>
</organism>
<dbReference type="GO" id="GO:0052621">
    <property type="term" value="F:diguanylate cyclase activity"/>
    <property type="evidence" value="ECO:0007669"/>
    <property type="project" value="UniProtKB-EC"/>
</dbReference>
<dbReference type="EC" id="2.7.7.65" evidence="1"/>
<gene>
    <name evidence="5" type="ORF">C7I85_02665</name>
</gene>
<feature type="transmembrane region" description="Helical" evidence="3">
    <location>
        <begin position="21"/>
        <end position="43"/>
    </location>
</feature>
<evidence type="ECO:0000256" key="1">
    <source>
        <dbReference type="ARBA" id="ARBA00012528"/>
    </source>
</evidence>
<evidence type="ECO:0000313" key="6">
    <source>
        <dbReference type="Proteomes" id="UP000240653"/>
    </source>
</evidence>
<evidence type="ECO:0000313" key="5">
    <source>
        <dbReference type="EMBL" id="PSJ64030.1"/>
    </source>
</evidence>
<dbReference type="Proteomes" id="UP000240653">
    <property type="component" value="Unassembled WGS sequence"/>
</dbReference>
<accession>A0A2P7SNG2</accession>
<keyword evidence="6" id="KW-1185">Reference proteome</keyword>
<dbReference type="InterPro" id="IPR050469">
    <property type="entry name" value="Diguanylate_Cyclase"/>
</dbReference>
<keyword evidence="3" id="KW-0812">Transmembrane</keyword>
<reference evidence="5 6" key="1">
    <citation type="submission" date="2018-03" db="EMBL/GenBank/DDBJ databases">
        <title>The draft genome of Mesorhizobium soli JCM 19897.</title>
        <authorList>
            <person name="Li L."/>
            <person name="Liu L."/>
            <person name="Liang L."/>
            <person name="Wang T."/>
            <person name="Zhang X."/>
        </authorList>
    </citation>
    <scope>NUCLEOTIDE SEQUENCE [LARGE SCALE GENOMIC DNA]</scope>
    <source>
        <strain evidence="5 6">JCM 19897</strain>
    </source>
</reference>
<dbReference type="SUPFAM" id="SSF55073">
    <property type="entry name" value="Nucleotide cyclase"/>
    <property type="match status" value="1"/>
</dbReference>
<evidence type="ECO:0000259" key="4">
    <source>
        <dbReference type="PROSITE" id="PS50887"/>
    </source>
</evidence>
<keyword evidence="3" id="KW-1133">Transmembrane helix</keyword>
<comment type="catalytic activity">
    <reaction evidence="2">
        <text>2 GTP = 3',3'-c-di-GMP + 2 diphosphate</text>
        <dbReference type="Rhea" id="RHEA:24898"/>
        <dbReference type="ChEBI" id="CHEBI:33019"/>
        <dbReference type="ChEBI" id="CHEBI:37565"/>
        <dbReference type="ChEBI" id="CHEBI:58805"/>
        <dbReference type="EC" id="2.7.7.65"/>
    </reaction>
</comment>
<feature type="domain" description="GGDEF" evidence="4">
    <location>
        <begin position="115"/>
        <end position="247"/>
    </location>
</feature>
<dbReference type="AlphaFoldDB" id="A0A2P7SNG2"/>
<dbReference type="CDD" id="cd01949">
    <property type="entry name" value="GGDEF"/>
    <property type="match status" value="1"/>
</dbReference>
<protein>
    <recommendedName>
        <fullName evidence="1">diguanylate cyclase</fullName>
        <ecNumber evidence="1">2.7.7.65</ecNumber>
    </recommendedName>
</protein>
<dbReference type="Gene3D" id="3.30.70.270">
    <property type="match status" value="1"/>
</dbReference>
<dbReference type="SMART" id="SM00267">
    <property type="entry name" value="GGDEF"/>
    <property type="match status" value="1"/>
</dbReference>